<organism evidence="8 9">
    <name type="scientific">Petrolisthes cinctipes</name>
    <name type="common">Flat porcelain crab</name>
    <dbReference type="NCBI Taxonomy" id="88211"/>
    <lineage>
        <taxon>Eukaryota</taxon>
        <taxon>Metazoa</taxon>
        <taxon>Ecdysozoa</taxon>
        <taxon>Arthropoda</taxon>
        <taxon>Crustacea</taxon>
        <taxon>Multicrustacea</taxon>
        <taxon>Malacostraca</taxon>
        <taxon>Eumalacostraca</taxon>
        <taxon>Eucarida</taxon>
        <taxon>Decapoda</taxon>
        <taxon>Pleocyemata</taxon>
        <taxon>Anomura</taxon>
        <taxon>Galatheoidea</taxon>
        <taxon>Porcellanidae</taxon>
        <taxon>Petrolisthes</taxon>
    </lineage>
</organism>
<dbReference type="InterPro" id="IPR001661">
    <property type="entry name" value="Glyco_hydro_37"/>
</dbReference>
<comment type="similarity">
    <text evidence="2">Belongs to the glycosyl hydrolase 37 family.</text>
</comment>
<dbReference type="Pfam" id="PF01204">
    <property type="entry name" value="Trehalase"/>
    <property type="match status" value="1"/>
</dbReference>
<evidence type="ECO:0000256" key="5">
    <source>
        <dbReference type="ARBA" id="ARBA00030473"/>
    </source>
</evidence>
<dbReference type="EC" id="3.2.1.28" evidence="3"/>
<comment type="catalytic activity">
    <reaction evidence="1">
        <text>alpha,alpha-trehalose + H2O = alpha-D-glucose + beta-D-glucose</text>
        <dbReference type="Rhea" id="RHEA:32675"/>
        <dbReference type="ChEBI" id="CHEBI:15377"/>
        <dbReference type="ChEBI" id="CHEBI:15903"/>
        <dbReference type="ChEBI" id="CHEBI:16551"/>
        <dbReference type="ChEBI" id="CHEBI:17925"/>
        <dbReference type="EC" id="3.2.1.28"/>
    </reaction>
</comment>
<gene>
    <name evidence="8" type="ORF">Pcinc_042856</name>
</gene>
<dbReference type="SUPFAM" id="SSF48208">
    <property type="entry name" value="Six-hairpin glycosidases"/>
    <property type="match status" value="1"/>
</dbReference>
<comment type="caution">
    <text evidence="8">The sequence shown here is derived from an EMBL/GenBank/DDBJ whole genome shotgun (WGS) entry which is preliminary data.</text>
</comment>
<proteinExistence type="inferred from homology"/>
<dbReference type="Gene3D" id="1.50.10.10">
    <property type="match status" value="1"/>
</dbReference>
<dbReference type="GO" id="GO:0004555">
    <property type="term" value="F:alpha,alpha-trehalase activity"/>
    <property type="evidence" value="ECO:0007669"/>
    <property type="project" value="UniProtKB-EC"/>
</dbReference>
<dbReference type="PANTHER" id="PTHR23403:SF1">
    <property type="entry name" value="TREHALASE"/>
    <property type="match status" value="1"/>
</dbReference>
<feature type="region of interest" description="Disordered" evidence="7">
    <location>
        <begin position="143"/>
        <end position="164"/>
    </location>
</feature>
<dbReference type="GO" id="GO:0005993">
    <property type="term" value="P:trehalose catabolic process"/>
    <property type="evidence" value="ECO:0007669"/>
    <property type="project" value="TreeGrafter"/>
</dbReference>
<evidence type="ECO:0000313" key="9">
    <source>
        <dbReference type="Proteomes" id="UP001286313"/>
    </source>
</evidence>
<dbReference type="AlphaFoldDB" id="A0AAE1BGZ2"/>
<evidence type="ECO:0000256" key="1">
    <source>
        <dbReference type="ARBA" id="ARBA00001576"/>
    </source>
</evidence>
<accession>A0AAE1BGZ2</accession>
<dbReference type="InterPro" id="IPR008928">
    <property type="entry name" value="6-hairpin_glycosidase_sf"/>
</dbReference>
<evidence type="ECO:0000313" key="8">
    <source>
        <dbReference type="EMBL" id="KAK3850445.1"/>
    </source>
</evidence>
<name>A0AAE1BGZ2_PETCI</name>
<dbReference type="EMBL" id="JAWQEG010008376">
    <property type="protein sequence ID" value="KAK3850445.1"/>
    <property type="molecule type" value="Genomic_DNA"/>
</dbReference>
<protein>
    <recommendedName>
        <fullName evidence="4">Trehalase</fullName>
        <ecNumber evidence="3">3.2.1.28</ecNumber>
    </recommendedName>
    <alternativeName>
        <fullName evidence="5">Alpha,alpha-trehalase</fullName>
    </alternativeName>
    <alternativeName>
        <fullName evidence="6">Alpha,alpha-trehalose glucohydrolase</fullName>
    </alternativeName>
</protein>
<evidence type="ECO:0000256" key="4">
    <source>
        <dbReference type="ARBA" id="ARBA00019905"/>
    </source>
</evidence>
<reference evidence="8" key="1">
    <citation type="submission" date="2023-10" db="EMBL/GenBank/DDBJ databases">
        <title>Genome assemblies of two species of porcelain crab, Petrolisthes cinctipes and Petrolisthes manimaculis (Anomura: Porcellanidae).</title>
        <authorList>
            <person name="Angst P."/>
        </authorList>
    </citation>
    <scope>NUCLEOTIDE SEQUENCE</scope>
    <source>
        <strain evidence="8">PB745_01</strain>
        <tissue evidence="8">Gill</tissue>
    </source>
</reference>
<sequence>MAERRNGGWWRPGHGGLMLTTWWVAVVAATVVMATPQMALAQIQNSLPPPCDSEIYCHGELLKTVQMAELHNDSKYFVDMPLKNSPNDTLRAFQELMDRTQNNPSKEDVSNFVAENFEEPGSEFVPWVPDDWEAESFSLAPQLLKPQKNRDTHASHRTDPTSSIPRLPGTMLIDFIKVLVLETGMYRQQ</sequence>
<dbReference type="InterPro" id="IPR012341">
    <property type="entry name" value="6hp_glycosidase-like_sf"/>
</dbReference>
<evidence type="ECO:0000256" key="3">
    <source>
        <dbReference type="ARBA" id="ARBA00012757"/>
    </source>
</evidence>
<dbReference type="PANTHER" id="PTHR23403">
    <property type="entry name" value="TREHALASE"/>
    <property type="match status" value="1"/>
</dbReference>
<keyword evidence="9" id="KW-1185">Reference proteome</keyword>
<dbReference type="Proteomes" id="UP001286313">
    <property type="component" value="Unassembled WGS sequence"/>
</dbReference>
<evidence type="ECO:0000256" key="7">
    <source>
        <dbReference type="SAM" id="MobiDB-lite"/>
    </source>
</evidence>
<evidence type="ECO:0000256" key="6">
    <source>
        <dbReference type="ARBA" id="ARBA00031637"/>
    </source>
</evidence>
<evidence type="ECO:0000256" key="2">
    <source>
        <dbReference type="ARBA" id="ARBA00005615"/>
    </source>
</evidence>
<feature type="compositionally biased region" description="Basic and acidic residues" evidence="7">
    <location>
        <begin position="148"/>
        <end position="159"/>
    </location>
</feature>